<accession>A0A7U2F361</accession>
<gene>
    <name evidence="1" type="ORF">JI435_151670</name>
</gene>
<dbReference type="Proteomes" id="UP000663193">
    <property type="component" value="Chromosome 8"/>
</dbReference>
<sequence>MTEPPNLDAIGRLPIELLESILLLVVEDARLCFLELGPSSPCEIYRCESMDKVLDFRSTSRNFRDASWRALAKVIGDTKFDVASRNSVENLKAISQSEQLARWIQKLTLTCKIARPTFPLGLLYKSELMALDKNNRKPFEEYRLEDLPEDLKREFETVKEQERQWYPETFSVWQDVDLGLFGGVGDTIQPPFLSLHPASNCSLVVTLMGYLRCFTNLDHACYFYQQDIMPARYRELLQFVDNREMDLGCDASERFPRLNAHIGLDIFMGALAASNTNVRTMELGVQTEEPHAFLTGLPIDVVVKACHKVETLVLRNSYHEFDGDGHYGREPRVILTQRTFPALRSLTIEGSSLNDEDDPRDAPCPLPTAVPSLSHLTIRANFLHTNSILQFLYHYGGHLHDLVFERVGETEFSLVFGVLNALSLERLEIRFGESELWRQYLEQPEGQKNGEMHAKLQGMRRDHLLASAETVVLEPNFRQALDEHWQ</sequence>
<dbReference type="RefSeq" id="XP_001805330.1">
    <property type="nucleotide sequence ID" value="XM_001805278.1"/>
</dbReference>
<dbReference type="KEGG" id="pno:SNOG_15167"/>
<organism evidence="1 2">
    <name type="scientific">Phaeosphaeria nodorum (strain SN15 / ATCC MYA-4574 / FGSC 10173)</name>
    <name type="common">Glume blotch fungus</name>
    <name type="synonym">Parastagonospora nodorum</name>
    <dbReference type="NCBI Taxonomy" id="321614"/>
    <lineage>
        <taxon>Eukaryota</taxon>
        <taxon>Fungi</taxon>
        <taxon>Dikarya</taxon>
        <taxon>Ascomycota</taxon>
        <taxon>Pezizomycotina</taxon>
        <taxon>Dothideomycetes</taxon>
        <taxon>Pleosporomycetidae</taxon>
        <taxon>Pleosporales</taxon>
        <taxon>Pleosporineae</taxon>
        <taxon>Phaeosphaeriaceae</taxon>
        <taxon>Parastagonospora</taxon>
    </lineage>
</organism>
<evidence type="ECO:0000313" key="2">
    <source>
        <dbReference type="Proteomes" id="UP000663193"/>
    </source>
</evidence>
<dbReference type="EMBL" id="CP069030">
    <property type="protein sequence ID" value="QRC97825.1"/>
    <property type="molecule type" value="Genomic_DNA"/>
</dbReference>
<name>A0A7U2F361_PHANO</name>
<protein>
    <submittedName>
        <fullName evidence="1">Uncharacterized protein</fullName>
    </submittedName>
</protein>
<keyword evidence="2" id="KW-1185">Reference proteome</keyword>
<proteinExistence type="predicted"/>
<dbReference type="OrthoDB" id="3799413at2759"/>
<evidence type="ECO:0000313" key="1">
    <source>
        <dbReference type="EMBL" id="QRC97825.1"/>
    </source>
</evidence>
<dbReference type="VEuPathDB" id="FungiDB:JI435_151670"/>
<dbReference type="AlphaFoldDB" id="A0A7U2F361"/>
<reference evidence="2" key="1">
    <citation type="journal article" date="2021" name="BMC Genomics">
        <title>Chromosome-level genome assembly and manually-curated proteome of model necrotroph Parastagonospora nodorum Sn15 reveals a genome-wide trove of candidate effector homologs, and redundancy of virulence-related functions within an accessory chromosome.</title>
        <authorList>
            <person name="Bertazzoni S."/>
            <person name="Jones D.A.B."/>
            <person name="Phan H.T."/>
            <person name="Tan K.-C."/>
            <person name="Hane J.K."/>
        </authorList>
    </citation>
    <scope>NUCLEOTIDE SEQUENCE [LARGE SCALE GENOMIC DNA]</scope>
    <source>
        <strain evidence="2">SN15 / ATCC MYA-4574 / FGSC 10173)</strain>
    </source>
</reference>